<name>A0A0N5BGI9_STREA</name>
<evidence type="ECO:0000313" key="1">
    <source>
        <dbReference type="Proteomes" id="UP000046392"/>
    </source>
</evidence>
<proteinExistence type="predicted"/>
<keyword evidence="1" id="KW-1185">Reference proteome</keyword>
<dbReference type="Proteomes" id="UP000046392">
    <property type="component" value="Unplaced"/>
</dbReference>
<dbReference type="WBParaSite" id="SPAL_0000509366.1">
    <property type="protein sequence ID" value="SPAL_0000509366.1"/>
    <property type="gene ID" value="SPAL_0000509366"/>
</dbReference>
<accession>A0A0N5BGI9</accession>
<protein>
    <submittedName>
        <fullName evidence="2">Transposase</fullName>
    </submittedName>
</protein>
<sequence>MREQNEEWTTPESKVSKTFAVPFFGFLFADVMKRKTKTWGIYLRKGLRYCLNISGDRYLERGIDTYLDIKDQRKLH</sequence>
<reference evidence="2" key="1">
    <citation type="submission" date="2017-02" db="UniProtKB">
        <authorList>
            <consortium name="WormBaseParasite"/>
        </authorList>
    </citation>
    <scope>IDENTIFICATION</scope>
</reference>
<evidence type="ECO:0000313" key="2">
    <source>
        <dbReference type="WBParaSite" id="SPAL_0000509366.1"/>
    </source>
</evidence>
<dbReference type="AlphaFoldDB" id="A0A0N5BGI9"/>
<organism evidence="1 2">
    <name type="scientific">Strongyloides papillosus</name>
    <name type="common">Intestinal threadworm</name>
    <dbReference type="NCBI Taxonomy" id="174720"/>
    <lineage>
        <taxon>Eukaryota</taxon>
        <taxon>Metazoa</taxon>
        <taxon>Ecdysozoa</taxon>
        <taxon>Nematoda</taxon>
        <taxon>Chromadorea</taxon>
        <taxon>Rhabditida</taxon>
        <taxon>Tylenchina</taxon>
        <taxon>Panagrolaimomorpha</taxon>
        <taxon>Strongyloidoidea</taxon>
        <taxon>Strongyloididae</taxon>
        <taxon>Strongyloides</taxon>
    </lineage>
</organism>